<dbReference type="SUPFAM" id="SSF54909">
    <property type="entry name" value="Dimeric alpha+beta barrel"/>
    <property type="match status" value="1"/>
</dbReference>
<gene>
    <name evidence="3" type="ORF">Pla8534_27110</name>
</gene>
<dbReference type="Gene3D" id="3.30.70.1060">
    <property type="entry name" value="Dimeric alpha+beta barrel"/>
    <property type="match status" value="1"/>
</dbReference>
<dbReference type="InterPro" id="IPR005545">
    <property type="entry name" value="YCII"/>
</dbReference>
<keyword evidence="4" id="KW-1185">Reference proteome</keyword>
<dbReference type="OrthoDB" id="9807535at2"/>
<protein>
    <submittedName>
        <fullName evidence="3">YCII-related domain protein</fullName>
    </submittedName>
</protein>
<dbReference type="InterPro" id="IPR011008">
    <property type="entry name" value="Dimeric_a/b-barrel"/>
</dbReference>
<comment type="similarity">
    <text evidence="1">Belongs to the YciI family.</text>
</comment>
<proteinExistence type="inferred from homology"/>
<dbReference type="AlphaFoldDB" id="A0A518DSU0"/>
<reference evidence="3 4" key="1">
    <citation type="submission" date="2019-02" db="EMBL/GenBank/DDBJ databases">
        <title>Deep-cultivation of Planctomycetes and their phenomic and genomic characterization uncovers novel biology.</title>
        <authorList>
            <person name="Wiegand S."/>
            <person name="Jogler M."/>
            <person name="Boedeker C."/>
            <person name="Pinto D."/>
            <person name="Vollmers J."/>
            <person name="Rivas-Marin E."/>
            <person name="Kohn T."/>
            <person name="Peeters S.H."/>
            <person name="Heuer A."/>
            <person name="Rast P."/>
            <person name="Oberbeckmann S."/>
            <person name="Bunk B."/>
            <person name="Jeske O."/>
            <person name="Meyerdierks A."/>
            <person name="Storesund J.E."/>
            <person name="Kallscheuer N."/>
            <person name="Luecker S."/>
            <person name="Lage O.M."/>
            <person name="Pohl T."/>
            <person name="Merkel B.J."/>
            <person name="Hornburger P."/>
            <person name="Mueller R.-W."/>
            <person name="Bruemmer F."/>
            <person name="Labrenz M."/>
            <person name="Spormann A.M."/>
            <person name="Op den Camp H."/>
            <person name="Overmann J."/>
            <person name="Amann R."/>
            <person name="Jetten M.S.M."/>
            <person name="Mascher T."/>
            <person name="Medema M.H."/>
            <person name="Devos D.P."/>
            <person name="Kaster A.-K."/>
            <person name="Ovreas L."/>
            <person name="Rohde M."/>
            <person name="Galperin M.Y."/>
            <person name="Jogler C."/>
        </authorList>
    </citation>
    <scope>NUCLEOTIDE SEQUENCE [LARGE SCALE GENOMIC DNA]</scope>
    <source>
        <strain evidence="3 4">Pla85_3_4</strain>
    </source>
</reference>
<dbReference type="PANTHER" id="PTHR35174:SF3">
    <property type="entry name" value="BLL7171 PROTEIN"/>
    <property type="match status" value="1"/>
</dbReference>
<dbReference type="PANTHER" id="PTHR35174">
    <property type="entry name" value="BLL7171 PROTEIN-RELATED"/>
    <property type="match status" value="1"/>
</dbReference>
<dbReference type="EMBL" id="CP036433">
    <property type="protein sequence ID" value="QDU94903.1"/>
    <property type="molecule type" value="Genomic_DNA"/>
</dbReference>
<organism evidence="3 4">
    <name type="scientific">Lignipirellula cremea</name>
    <dbReference type="NCBI Taxonomy" id="2528010"/>
    <lineage>
        <taxon>Bacteria</taxon>
        <taxon>Pseudomonadati</taxon>
        <taxon>Planctomycetota</taxon>
        <taxon>Planctomycetia</taxon>
        <taxon>Pirellulales</taxon>
        <taxon>Pirellulaceae</taxon>
        <taxon>Lignipirellula</taxon>
    </lineage>
</organism>
<evidence type="ECO:0000256" key="1">
    <source>
        <dbReference type="ARBA" id="ARBA00007689"/>
    </source>
</evidence>
<dbReference type="Pfam" id="PF03795">
    <property type="entry name" value="YCII"/>
    <property type="match status" value="1"/>
</dbReference>
<evidence type="ECO:0000313" key="3">
    <source>
        <dbReference type="EMBL" id="QDU94903.1"/>
    </source>
</evidence>
<evidence type="ECO:0000313" key="4">
    <source>
        <dbReference type="Proteomes" id="UP000317648"/>
    </source>
</evidence>
<sequence length="119" mass="13249">MKYMLLIYSEENSWTEPERERCFAESTQLTHELNQQGCYLGASPLQPVATATSIRVRDGKRMVTDGPFAETREQLGGFFLIEAEDLDAAICIAERIPAAKKGTVEVRPVVELTGMPEQA</sequence>
<accession>A0A518DSU0</accession>
<dbReference type="Proteomes" id="UP000317648">
    <property type="component" value="Chromosome"/>
</dbReference>
<feature type="domain" description="YCII-related" evidence="2">
    <location>
        <begin position="1"/>
        <end position="112"/>
    </location>
</feature>
<dbReference type="KEGG" id="lcre:Pla8534_27110"/>
<evidence type="ECO:0000259" key="2">
    <source>
        <dbReference type="Pfam" id="PF03795"/>
    </source>
</evidence>
<name>A0A518DSU0_9BACT</name>
<dbReference type="RefSeq" id="WP_145053697.1">
    <property type="nucleotide sequence ID" value="NZ_CP036433.1"/>
</dbReference>